<name>A0A1I6AHU0_HYMAR</name>
<keyword evidence="3" id="KW-1185">Reference proteome</keyword>
<evidence type="ECO:0000313" key="3">
    <source>
        <dbReference type="Proteomes" id="UP000199029"/>
    </source>
</evidence>
<proteinExistence type="predicted"/>
<gene>
    <name evidence="2" type="ORF">SAMN04515668_3682</name>
</gene>
<protein>
    <submittedName>
        <fullName evidence="2">Uncharacterized protein</fullName>
    </submittedName>
</protein>
<reference evidence="3" key="1">
    <citation type="submission" date="2016-10" db="EMBL/GenBank/DDBJ databases">
        <authorList>
            <person name="Varghese N."/>
            <person name="Submissions S."/>
        </authorList>
    </citation>
    <scope>NUCLEOTIDE SEQUENCE [LARGE SCALE GENOMIC DNA]</scope>
    <source>
        <strain evidence="3">OR362-8,ATCC BAA-1266,JCM 13504</strain>
    </source>
</reference>
<dbReference type="OrthoDB" id="880725at2"/>
<evidence type="ECO:0000313" key="2">
    <source>
        <dbReference type="EMBL" id="SFQ68087.1"/>
    </source>
</evidence>
<organism evidence="2 3">
    <name type="scientific">Hymenobacter arizonensis</name>
    <name type="common">Siccationidurans arizonensis</name>
    <dbReference type="NCBI Taxonomy" id="1227077"/>
    <lineage>
        <taxon>Bacteria</taxon>
        <taxon>Pseudomonadati</taxon>
        <taxon>Bacteroidota</taxon>
        <taxon>Cytophagia</taxon>
        <taxon>Cytophagales</taxon>
        <taxon>Hymenobacteraceae</taxon>
        <taxon>Hymenobacter</taxon>
    </lineage>
</organism>
<evidence type="ECO:0000256" key="1">
    <source>
        <dbReference type="SAM" id="MobiDB-lite"/>
    </source>
</evidence>
<feature type="compositionally biased region" description="Low complexity" evidence="1">
    <location>
        <begin position="44"/>
        <end position="61"/>
    </location>
</feature>
<dbReference type="Proteomes" id="UP000199029">
    <property type="component" value="Unassembled WGS sequence"/>
</dbReference>
<feature type="region of interest" description="Disordered" evidence="1">
    <location>
        <begin position="44"/>
        <end position="88"/>
    </location>
</feature>
<sequence length="162" mass="17541">MFRSLFPFRRLLASTFLVVFVNVLAGQCWCATLKVPRATNAALAQQAPKKPAHAGCHGHGATAKKDQSSTAQNKTSHQHSSKKGGPDDCCRDKTASLLSSLTTPAEKHLLSPAPALLPAATEFQFRPQAGKWNRTATVALVPPRHLKPKIPDIRIFIQSLTV</sequence>
<dbReference type="AlphaFoldDB" id="A0A1I6AHU0"/>
<dbReference type="EMBL" id="FOXS01000005">
    <property type="protein sequence ID" value="SFQ68087.1"/>
    <property type="molecule type" value="Genomic_DNA"/>
</dbReference>
<accession>A0A1I6AHU0</accession>
<dbReference type="RefSeq" id="WP_092676879.1">
    <property type="nucleotide sequence ID" value="NZ_FOXS01000005.1"/>
</dbReference>